<dbReference type="GO" id="GO:0000156">
    <property type="term" value="F:phosphorelay response regulator activity"/>
    <property type="evidence" value="ECO:0007669"/>
    <property type="project" value="TreeGrafter"/>
</dbReference>
<accession>A0A2A2AVP6</accession>
<dbReference type="PROSITE" id="PS50110">
    <property type="entry name" value="RESPONSE_REGULATORY"/>
    <property type="match status" value="1"/>
</dbReference>
<dbReference type="Pfam" id="PF00072">
    <property type="entry name" value="Response_reg"/>
    <property type="match status" value="1"/>
</dbReference>
<dbReference type="AlphaFoldDB" id="A0A2A2A7A8"/>
<feature type="region of interest" description="Disordered" evidence="3">
    <location>
        <begin position="128"/>
        <end position="149"/>
    </location>
</feature>
<name>A0A2A2A7A8_9BURK</name>
<feature type="domain" description="HTH LytTR-type" evidence="5">
    <location>
        <begin position="162"/>
        <end position="270"/>
    </location>
</feature>
<dbReference type="EMBL" id="NSJF01000009">
    <property type="protein sequence ID" value="PAT33159.1"/>
    <property type="molecule type" value="Genomic_DNA"/>
</dbReference>
<dbReference type="RefSeq" id="WP_095550686.1">
    <property type="nucleotide sequence ID" value="NZ_NSJE01000011.1"/>
</dbReference>
<dbReference type="SMART" id="SM00850">
    <property type="entry name" value="LytTR"/>
    <property type="match status" value="1"/>
</dbReference>
<dbReference type="SMART" id="SM00448">
    <property type="entry name" value="REC"/>
    <property type="match status" value="1"/>
</dbReference>
<dbReference type="Proteomes" id="UP000217999">
    <property type="component" value="Unassembled WGS sequence"/>
</dbReference>
<dbReference type="GO" id="GO:0006355">
    <property type="term" value="P:regulation of DNA-templated transcription"/>
    <property type="evidence" value="ECO:0007669"/>
    <property type="project" value="TreeGrafter"/>
</dbReference>
<dbReference type="Gene3D" id="2.40.50.1020">
    <property type="entry name" value="LytTr DNA-binding domain"/>
    <property type="match status" value="1"/>
</dbReference>
<dbReference type="InterPro" id="IPR011006">
    <property type="entry name" value="CheY-like_superfamily"/>
</dbReference>
<protein>
    <submittedName>
        <fullName evidence="6">DNA-binding response regulator</fullName>
    </submittedName>
</protein>
<evidence type="ECO:0000313" key="6">
    <source>
        <dbReference type="EMBL" id="PAT33159.1"/>
    </source>
</evidence>
<dbReference type="Pfam" id="PF04397">
    <property type="entry name" value="LytTR"/>
    <property type="match status" value="1"/>
</dbReference>
<evidence type="ECO:0000259" key="4">
    <source>
        <dbReference type="PROSITE" id="PS50110"/>
    </source>
</evidence>
<comment type="caution">
    <text evidence="6">The sequence shown here is derived from an EMBL/GenBank/DDBJ whole genome shotgun (WGS) entry which is preliminary data.</text>
</comment>
<feature type="modified residue" description="4-aspartylphosphate" evidence="2">
    <location>
        <position position="58"/>
    </location>
</feature>
<evidence type="ECO:0000259" key="5">
    <source>
        <dbReference type="PROSITE" id="PS50930"/>
    </source>
</evidence>
<reference evidence="8 9" key="1">
    <citation type="submission" date="2017-08" db="EMBL/GenBank/DDBJ databases">
        <title>WGS of Clinical strains of the CDC Group NO-1 linked to zoonotic infections in humans.</title>
        <authorList>
            <person name="Bernier A.-M."/>
            <person name="Bernard K."/>
        </authorList>
    </citation>
    <scope>NUCLEOTIDE SEQUENCE [LARGE SCALE GENOMIC DNA]</scope>
    <source>
        <strain evidence="6 8">NML03-0146</strain>
        <strain evidence="7 9">NML120219</strain>
    </source>
</reference>
<dbReference type="EMBL" id="NSJE01000011">
    <property type="protein sequence ID" value="PAT42660.1"/>
    <property type="molecule type" value="Genomic_DNA"/>
</dbReference>
<feature type="domain" description="Response regulatory" evidence="4">
    <location>
        <begin position="2"/>
        <end position="121"/>
    </location>
</feature>
<dbReference type="InterPro" id="IPR001789">
    <property type="entry name" value="Sig_transdc_resp-reg_receiver"/>
</dbReference>
<evidence type="ECO:0000256" key="3">
    <source>
        <dbReference type="SAM" id="MobiDB-lite"/>
    </source>
</evidence>
<keyword evidence="1 6" id="KW-0238">DNA-binding</keyword>
<dbReference type="Gene3D" id="3.40.50.2300">
    <property type="match status" value="1"/>
</dbReference>
<gene>
    <name evidence="6" type="ORF">CK620_13095</name>
    <name evidence="7" type="ORF">CK621_08280</name>
</gene>
<dbReference type="GO" id="GO:0005829">
    <property type="term" value="C:cytosol"/>
    <property type="evidence" value="ECO:0007669"/>
    <property type="project" value="TreeGrafter"/>
</dbReference>
<evidence type="ECO:0000313" key="9">
    <source>
        <dbReference type="Proteomes" id="UP000218439"/>
    </source>
</evidence>
<evidence type="ECO:0000256" key="2">
    <source>
        <dbReference type="PROSITE-ProRule" id="PRU00169"/>
    </source>
</evidence>
<accession>A0A2A2A7A8</accession>
<dbReference type="InterPro" id="IPR039420">
    <property type="entry name" value="WalR-like"/>
</dbReference>
<evidence type="ECO:0000256" key="1">
    <source>
        <dbReference type="ARBA" id="ARBA00023125"/>
    </source>
</evidence>
<dbReference type="PROSITE" id="PS50930">
    <property type="entry name" value="HTH_LYTTR"/>
    <property type="match status" value="1"/>
</dbReference>
<dbReference type="PANTHER" id="PTHR48111">
    <property type="entry name" value="REGULATOR OF RPOS"/>
    <property type="match status" value="1"/>
</dbReference>
<dbReference type="InterPro" id="IPR007492">
    <property type="entry name" value="LytTR_DNA-bd_dom"/>
</dbReference>
<evidence type="ECO:0000313" key="8">
    <source>
        <dbReference type="Proteomes" id="UP000217999"/>
    </source>
</evidence>
<sequence>MNILIVDDESLARQRLAMLLQEQTAVPCRVFEAAAASQAQQIMQRMQEHACIDLVLLDVNMPGMDGMAFAQLLRRMQPQPAVVFVTAHAEFAAQAFELEALDYLTKPVRLERLRQTLERVQRWQQMQQPQQAAMAPQAGATAGPAAAEGPAPGLPAASGPFIYINERGHSERVLLEHIIFCRAEMKYVTLHTRQRDYLCVDSLNDLEKRFPEYLLRVHRNALVARKALRALHKVHSKEDGDHWRVQLHGTDETLQVSRRMVAGVREALRT</sequence>
<dbReference type="SUPFAM" id="SSF52172">
    <property type="entry name" value="CheY-like"/>
    <property type="match status" value="1"/>
</dbReference>
<dbReference type="GO" id="GO:0000976">
    <property type="term" value="F:transcription cis-regulatory region binding"/>
    <property type="evidence" value="ECO:0007669"/>
    <property type="project" value="TreeGrafter"/>
</dbReference>
<dbReference type="PANTHER" id="PTHR48111:SF3">
    <property type="entry name" value="TRANSCRIPTIONAL REGULATORY PROTEIN BTSR"/>
    <property type="match status" value="1"/>
</dbReference>
<keyword evidence="2" id="KW-0597">Phosphoprotein</keyword>
<dbReference type="GO" id="GO:0032993">
    <property type="term" value="C:protein-DNA complex"/>
    <property type="evidence" value="ECO:0007669"/>
    <property type="project" value="TreeGrafter"/>
</dbReference>
<evidence type="ECO:0000313" key="7">
    <source>
        <dbReference type="EMBL" id="PAT42660.1"/>
    </source>
</evidence>
<proteinExistence type="predicted"/>
<dbReference type="Proteomes" id="UP000218439">
    <property type="component" value="Unassembled WGS sequence"/>
</dbReference>
<organism evidence="6 8">
    <name type="scientific">Vandammella animalimorsus</name>
    <dbReference type="NCBI Taxonomy" id="2029117"/>
    <lineage>
        <taxon>Bacteria</taxon>
        <taxon>Pseudomonadati</taxon>
        <taxon>Pseudomonadota</taxon>
        <taxon>Betaproteobacteria</taxon>
        <taxon>Burkholderiales</taxon>
        <taxon>Comamonadaceae</taxon>
        <taxon>Vandammella</taxon>
    </lineage>
</organism>